<proteinExistence type="predicted"/>
<evidence type="ECO:0000313" key="3">
    <source>
        <dbReference type="EMBL" id="SVP90497.1"/>
    </source>
</evidence>
<dbReference type="AlphaFoldDB" id="A0A3B0MKB2"/>
<feature type="region of interest" description="Disordered" evidence="1">
    <location>
        <begin position="1"/>
        <end position="29"/>
    </location>
</feature>
<dbReference type="GO" id="GO:0032040">
    <property type="term" value="C:small-subunit processome"/>
    <property type="evidence" value="ECO:0007669"/>
    <property type="project" value="TreeGrafter"/>
</dbReference>
<dbReference type="VEuPathDB" id="PiroplasmaDB:TA09740"/>
<feature type="compositionally biased region" description="Polar residues" evidence="1">
    <location>
        <begin position="10"/>
        <end position="20"/>
    </location>
</feature>
<feature type="domain" description="UTP25 NTP hydrolase-like" evidence="2">
    <location>
        <begin position="191"/>
        <end position="378"/>
    </location>
</feature>
<name>A0A3B0MKB2_THEAN</name>
<protein>
    <recommendedName>
        <fullName evidence="2">UTP25 NTP hydrolase-like domain-containing protein</fullName>
    </recommendedName>
</protein>
<dbReference type="PANTHER" id="PTHR12933">
    <property type="entry name" value="ORF PROTEIN-RELATED"/>
    <property type="match status" value="1"/>
</dbReference>
<gene>
    <name evidence="3" type="ORF">TAV_000120400</name>
</gene>
<dbReference type="EMBL" id="UIVS01000001">
    <property type="protein sequence ID" value="SVP90497.1"/>
    <property type="molecule type" value="Genomic_DNA"/>
</dbReference>
<dbReference type="GO" id="GO:0034511">
    <property type="term" value="F:U3 snoRNA binding"/>
    <property type="evidence" value="ECO:0007669"/>
    <property type="project" value="InterPro"/>
</dbReference>
<organism evidence="3">
    <name type="scientific">Theileria annulata</name>
    <dbReference type="NCBI Taxonomy" id="5874"/>
    <lineage>
        <taxon>Eukaryota</taxon>
        <taxon>Sar</taxon>
        <taxon>Alveolata</taxon>
        <taxon>Apicomplexa</taxon>
        <taxon>Aconoidasida</taxon>
        <taxon>Piroplasmida</taxon>
        <taxon>Theileriidae</taxon>
        <taxon>Theileria</taxon>
    </lineage>
</organism>
<reference evidence="3" key="1">
    <citation type="submission" date="2018-07" db="EMBL/GenBank/DDBJ databases">
        <authorList>
            <person name="Quirk P.G."/>
            <person name="Krulwich T.A."/>
        </authorList>
    </citation>
    <scope>NUCLEOTIDE SEQUENCE</scope>
    <source>
        <strain evidence="3">Anand</strain>
    </source>
</reference>
<sequence length="383" mass="44328">MESNEHKITNKSNESMNSNEPMDHKDSNELNDHKELKETNLDLLIKIIDKDKYYKRKREDKFEESNFTNFLIDSDEESEIELETKGSLLDKDIFNTFNEDYETYLRSNSDLESEILFDHPLFSSYKLKNVTPLVKYLLSLREVPNPLTNHSEYHINTLISKRINTLLKSKKIDIPELSSSIKYFFTCLNTYVDVFYLNNRIGTLDSIRFIYSLHIANHITKSSSTKSSSTKSSLNKSSMNKCTLNKSTLNKSSRNEESDVDERTEGFTRPKVLVICGLRCIAKDIITNLLKIIPTSKSNKNLERFEMEFSLSDEDLKEQNESYLKTKKAKDYVMTFSGNQDDAFKIGIRYESGLLNLYTPFYSSDIIIASPLGLRPLINVFIS</sequence>
<dbReference type="InterPro" id="IPR010678">
    <property type="entry name" value="UTP25"/>
</dbReference>
<dbReference type="Pfam" id="PF22916">
    <property type="entry name" value="UTP25_NTPase-like"/>
    <property type="match status" value="1"/>
</dbReference>
<evidence type="ECO:0000256" key="1">
    <source>
        <dbReference type="SAM" id="MobiDB-lite"/>
    </source>
</evidence>
<dbReference type="GO" id="GO:0019843">
    <property type="term" value="F:rRNA binding"/>
    <property type="evidence" value="ECO:0007669"/>
    <property type="project" value="TreeGrafter"/>
</dbReference>
<evidence type="ECO:0000259" key="2">
    <source>
        <dbReference type="Pfam" id="PF22916"/>
    </source>
</evidence>
<accession>A0A3B0MKB2</accession>
<dbReference type="PANTHER" id="PTHR12933:SF0">
    <property type="entry name" value="U3 SMALL NUCLEOLAR RNA-ASSOCIATED PROTEIN 25 HOMOLOG"/>
    <property type="match status" value="1"/>
</dbReference>
<dbReference type="GO" id="GO:0000462">
    <property type="term" value="P:maturation of SSU-rRNA from tricistronic rRNA transcript (SSU-rRNA, 5.8S rRNA, LSU-rRNA)"/>
    <property type="evidence" value="ECO:0007669"/>
    <property type="project" value="TreeGrafter"/>
</dbReference>
<dbReference type="InterPro" id="IPR053940">
    <property type="entry name" value="UTP25_NTPase-like"/>
</dbReference>